<dbReference type="InterPro" id="IPR001952">
    <property type="entry name" value="Alkaline_phosphatase"/>
</dbReference>
<dbReference type="PANTHER" id="PTHR11596:SF5">
    <property type="entry name" value="ALKALINE PHOSPHATASE"/>
    <property type="match status" value="1"/>
</dbReference>
<dbReference type="EMBL" id="JAPMOU010000005">
    <property type="protein sequence ID" value="MDE1461615.1"/>
    <property type="molecule type" value="Genomic_DNA"/>
</dbReference>
<dbReference type="SMART" id="SM00098">
    <property type="entry name" value="alkPPc"/>
    <property type="match status" value="1"/>
</dbReference>
<evidence type="ECO:0000313" key="5">
    <source>
        <dbReference type="Proteomes" id="UP001528823"/>
    </source>
</evidence>
<dbReference type="InterPro" id="IPR017850">
    <property type="entry name" value="Alkaline_phosphatase_core_sf"/>
</dbReference>
<evidence type="ECO:0000256" key="1">
    <source>
        <dbReference type="ARBA" id="ARBA00022553"/>
    </source>
</evidence>
<feature type="signal peptide" evidence="3">
    <location>
        <begin position="1"/>
        <end position="32"/>
    </location>
</feature>
<keyword evidence="3" id="KW-0732">Signal</keyword>
<dbReference type="Gene3D" id="1.10.1200.140">
    <property type="entry name" value="Alkaline phosphatase, crown domain"/>
    <property type="match status" value="1"/>
</dbReference>
<dbReference type="Proteomes" id="UP001528823">
    <property type="component" value="Unassembled WGS sequence"/>
</dbReference>
<organism evidence="4 5">
    <name type="scientific">Spartinivicinus poritis</name>
    <dbReference type="NCBI Taxonomy" id="2994640"/>
    <lineage>
        <taxon>Bacteria</taxon>
        <taxon>Pseudomonadati</taxon>
        <taxon>Pseudomonadota</taxon>
        <taxon>Gammaproteobacteria</taxon>
        <taxon>Oceanospirillales</taxon>
        <taxon>Zooshikellaceae</taxon>
        <taxon>Spartinivicinus</taxon>
    </lineage>
</organism>
<accession>A0ABT5U5I0</accession>
<keyword evidence="4" id="KW-0378">Hydrolase</keyword>
<proteinExistence type="inferred from homology"/>
<feature type="chain" id="PRO_5046704726" evidence="3">
    <location>
        <begin position="33"/>
        <end position="539"/>
    </location>
</feature>
<protein>
    <submittedName>
        <fullName evidence="4">Alkaline phosphatase</fullName>
        <ecNumber evidence="4">3.1.3.1</ecNumber>
    </submittedName>
</protein>
<dbReference type="Pfam" id="PF00245">
    <property type="entry name" value="Alk_phosphatase"/>
    <property type="match status" value="1"/>
</dbReference>
<dbReference type="PRINTS" id="PR00113">
    <property type="entry name" value="ALKPHPHTASE"/>
</dbReference>
<dbReference type="SUPFAM" id="SSF53649">
    <property type="entry name" value="Alkaline phosphatase-like"/>
    <property type="match status" value="1"/>
</dbReference>
<comment type="similarity">
    <text evidence="2">Belongs to the alkaline phosphatase family.</text>
</comment>
<dbReference type="GO" id="GO:0004035">
    <property type="term" value="F:alkaline phosphatase activity"/>
    <property type="evidence" value="ECO:0007669"/>
    <property type="project" value="UniProtKB-EC"/>
</dbReference>
<dbReference type="PANTHER" id="PTHR11596">
    <property type="entry name" value="ALKALINE PHOSPHATASE"/>
    <property type="match status" value="1"/>
</dbReference>
<evidence type="ECO:0000256" key="2">
    <source>
        <dbReference type="RuleBase" id="RU003946"/>
    </source>
</evidence>
<keyword evidence="1" id="KW-0597">Phosphoprotein</keyword>
<keyword evidence="5" id="KW-1185">Reference proteome</keyword>
<name>A0ABT5U5I0_9GAMM</name>
<gene>
    <name evidence="4" type="ORF">ORQ98_06505</name>
</gene>
<dbReference type="CDD" id="cd16012">
    <property type="entry name" value="ALP"/>
    <property type="match status" value="1"/>
</dbReference>
<dbReference type="EC" id="3.1.3.1" evidence="4"/>
<comment type="caution">
    <text evidence="4">The sequence shown here is derived from an EMBL/GenBank/DDBJ whole genome shotgun (WGS) entry which is preliminary data.</text>
</comment>
<sequence length="539" mass="58333">MNSNKRLKKVFKWLARGGLASACVVSASTAFAAESKVKNIIFLIGDGMGPQQVGLLEAYARQAPHSIYPQGKTAMAQLADRGVVGLSMHNPAGAIVVDSASSATQLATGLPAGSEMIGLDDRGNAVETVLEQAKKAGKATGLVSDTRLTHATPASFAAHQPHRSLENKIAEDMLATAPDVMLSGGLRHWIPKDAAKAGKLHDQVTAMVGDKISLKSKRKDNLNLLAEAKQAGYQLAFNRDQLTAASNNGKVLGLFSSSGMLDGIAYNKVKNDPDRREPSLREMTEKALAVLSNDPDGFFLMVEGGQIDWAGHNNDAGTMLHEMLKFDEAIAAVLEWAKGRNDTLVVLTADHETGSFGFSYSAANLPKASTLSGNAFKNVKFKPNFNFGSPTILDKLYSQQKSFSAMFAEFWALPKNQQDEKALVKIVNANSEFKITDAQAERILATAKNPYYQPDHKYLSLKQFPKVTDFTAFYVYGDEVKLNLLGRELAEQQNVVWGTGTHTHTPVAVLAYGPESLIKSFATIQHHTDIGQKLKSALR</sequence>
<evidence type="ECO:0000256" key="3">
    <source>
        <dbReference type="SAM" id="SignalP"/>
    </source>
</evidence>
<dbReference type="InterPro" id="IPR042085">
    <property type="entry name" value="Ap_crown"/>
</dbReference>
<dbReference type="RefSeq" id="WP_274687974.1">
    <property type="nucleotide sequence ID" value="NZ_JAPMOU010000005.1"/>
</dbReference>
<evidence type="ECO:0000313" key="4">
    <source>
        <dbReference type="EMBL" id="MDE1461615.1"/>
    </source>
</evidence>
<reference evidence="4 5" key="1">
    <citation type="submission" date="2022-11" db="EMBL/GenBank/DDBJ databases">
        <title>Spartinivicinus poritis sp. nov., isolated from scleractinian coral Porites lutea.</title>
        <authorList>
            <person name="Zhang G."/>
            <person name="Cai L."/>
            <person name="Wei Q."/>
        </authorList>
    </citation>
    <scope>NUCLEOTIDE SEQUENCE [LARGE SCALE GENOMIC DNA]</scope>
    <source>
        <strain evidence="4 5">A2-2</strain>
    </source>
</reference>
<dbReference type="Gene3D" id="3.40.720.10">
    <property type="entry name" value="Alkaline Phosphatase, subunit A"/>
    <property type="match status" value="1"/>
</dbReference>